<accession>A0A2V3UDN2</accession>
<keyword evidence="3" id="KW-1185">Reference proteome</keyword>
<reference evidence="2 3" key="1">
    <citation type="submission" date="2018-05" db="EMBL/GenBank/DDBJ databases">
        <title>Genomic Encyclopedia of Type Strains, Phase IV (KMG-IV): sequencing the most valuable type-strain genomes for metagenomic binning, comparative biology and taxonomic classification.</title>
        <authorList>
            <person name="Goeker M."/>
        </authorList>
    </citation>
    <scope>NUCLEOTIDE SEQUENCE [LARGE SCALE GENOMIC DNA]</scope>
    <source>
        <strain evidence="2 3">DSM 6462</strain>
    </source>
</reference>
<organism evidence="2 3">
    <name type="scientific">Chelatococcus asaccharovorans</name>
    <dbReference type="NCBI Taxonomy" id="28210"/>
    <lineage>
        <taxon>Bacteria</taxon>
        <taxon>Pseudomonadati</taxon>
        <taxon>Pseudomonadota</taxon>
        <taxon>Alphaproteobacteria</taxon>
        <taxon>Hyphomicrobiales</taxon>
        <taxon>Chelatococcaceae</taxon>
        <taxon>Chelatococcus</taxon>
    </lineage>
</organism>
<name>A0A2V3UDN2_9HYPH</name>
<feature type="transmembrane region" description="Helical" evidence="1">
    <location>
        <begin position="18"/>
        <end position="43"/>
    </location>
</feature>
<protein>
    <submittedName>
        <fullName evidence="2">Uncharacterized protein</fullName>
    </submittedName>
</protein>
<keyword evidence="1" id="KW-1133">Transmembrane helix</keyword>
<dbReference type="OrthoDB" id="7597200at2"/>
<comment type="caution">
    <text evidence="2">The sequence shown here is derived from an EMBL/GenBank/DDBJ whole genome shotgun (WGS) entry which is preliminary data.</text>
</comment>
<evidence type="ECO:0000313" key="2">
    <source>
        <dbReference type="EMBL" id="PXW63386.1"/>
    </source>
</evidence>
<evidence type="ECO:0000256" key="1">
    <source>
        <dbReference type="SAM" id="Phobius"/>
    </source>
</evidence>
<proteinExistence type="predicted"/>
<evidence type="ECO:0000313" key="3">
    <source>
        <dbReference type="Proteomes" id="UP000248021"/>
    </source>
</evidence>
<keyword evidence="1" id="KW-0472">Membrane</keyword>
<sequence>MTGHPATTPHVSRINWRFVALAIAGAGIALLIAANAHLVYVAVVSQPDCVPHEKSTGAAGTFRAARSAC</sequence>
<gene>
    <name evidence="2" type="ORF">C7450_102302</name>
</gene>
<dbReference type="AlphaFoldDB" id="A0A2V3UDN2"/>
<dbReference type="EMBL" id="QJJK01000002">
    <property type="protein sequence ID" value="PXW63386.1"/>
    <property type="molecule type" value="Genomic_DNA"/>
</dbReference>
<dbReference type="RefSeq" id="WP_110373529.1">
    <property type="nucleotide sequence ID" value="NZ_JAHBRY010000002.1"/>
</dbReference>
<dbReference type="Proteomes" id="UP000248021">
    <property type="component" value="Unassembled WGS sequence"/>
</dbReference>
<keyword evidence="1" id="KW-0812">Transmembrane</keyword>